<dbReference type="Gene3D" id="2.40.50.180">
    <property type="entry name" value="CheA-289, Domain 4"/>
    <property type="match status" value="1"/>
</dbReference>
<gene>
    <name evidence="2" type="ORF">QJ522_16680</name>
</gene>
<organism evidence="2 3">
    <name type="scientific">Anaerobaca lacustris</name>
    <dbReference type="NCBI Taxonomy" id="3044600"/>
    <lineage>
        <taxon>Bacteria</taxon>
        <taxon>Pseudomonadati</taxon>
        <taxon>Planctomycetota</taxon>
        <taxon>Phycisphaerae</taxon>
        <taxon>Sedimentisphaerales</taxon>
        <taxon>Anaerobacaceae</taxon>
        <taxon>Anaerobaca</taxon>
    </lineage>
</organism>
<dbReference type="PROSITE" id="PS50287">
    <property type="entry name" value="SRCR_2"/>
    <property type="match status" value="1"/>
</dbReference>
<keyword evidence="3" id="KW-1185">Reference proteome</keyword>
<dbReference type="GO" id="GO:0016020">
    <property type="term" value="C:membrane"/>
    <property type="evidence" value="ECO:0007669"/>
    <property type="project" value="InterPro"/>
</dbReference>
<dbReference type="AlphaFoldDB" id="A0AAW6TYC6"/>
<dbReference type="RefSeq" id="WP_349246106.1">
    <property type="nucleotide sequence ID" value="NZ_JASCXX010000023.1"/>
</dbReference>
<evidence type="ECO:0000259" key="1">
    <source>
        <dbReference type="PROSITE" id="PS50287"/>
    </source>
</evidence>
<dbReference type="InterPro" id="IPR001190">
    <property type="entry name" value="SRCR"/>
</dbReference>
<accession>A0AAW6TYC6</accession>
<dbReference type="SUPFAM" id="SSF50341">
    <property type="entry name" value="CheW-like"/>
    <property type="match status" value="1"/>
</dbReference>
<sequence>MMKTDDICRSRGSSAALEAEYAPLLITFVLSREDGARRVRCRGCREILPPSSSTPEHIRGTIELDGQPVPIVDANVWVHAEQTRIDPDTCILTADHRWNSKRFRGGVLIPDIEQVMQLAAGSFDSTGRAEAGVNMRLLLAMDEDCPTDLVDACQWPERCSDEWLQLLGHTFCRGVYA</sequence>
<dbReference type="GO" id="GO:0007165">
    <property type="term" value="P:signal transduction"/>
    <property type="evidence" value="ECO:0007669"/>
    <property type="project" value="InterPro"/>
</dbReference>
<dbReference type="GO" id="GO:0006935">
    <property type="term" value="P:chemotaxis"/>
    <property type="evidence" value="ECO:0007669"/>
    <property type="project" value="InterPro"/>
</dbReference>
<name>A0AAW6TYC6_9BACT</name>
<dbReference type="InterPro" id="IPR036061">
    <property type="entry name" value="CheW-like_dom_sf"/>
</dbReference>
<evidence type="ECO:0000313" key="2">
    <source>
        <dbReference type="EMBL" id="MDI6450696.1"/>
    </source>
</evidence>
<evidence type="ECO:0000313" key="3">
    <source>
        <dbReference type="Proteomes" id="UP001431776"/>
    </source>
</evidence>
<comment type="caution">
    <text evidence="2">The sequence shown here is derived from an EMBL/GenBank/DDBJ whole genome shotgun (WGS) entry which is preliminary data.</text>
</comment>
<reference evidence="2" key="1">
    <citation type="submission" date="2023-05" db="EMBL/GenBank/DDBJ databases">
        <title>Anaerotaeda fermentans gen. nov., sp. nov., a novel anaerobic planctomycete of the new family within the order Sedimentisphaerales isolated from Taman Peninsula, Russia.</title>
        <authorList>
            <person name="Khomyakova M.A."/>
            <person name="Merkel A.Y."/>
            <person name="Slobodkin A.I."/>
        </authorList>
    </citation>
    <scope>NUCLEOTIDE SEQUENCE</scope>
    <source>
        <strain evidence="2">M17dextr</strain>
    </source>
</reference>
<protein>
    <recommendedName>
        <fullName evidence="1">SRCR domain-containing protein</fullName>
    </recommendedName>
</protein>
<proteinExistence type="predicted"/>
<dbReference type="EMBL" id="JASCXX010000023">
    <property type="protein sequence ID" value="MDI6450696.1"/>
    <property type="molecule type" value="Genomic_DNA"/>
</dbReference>
<dbReference type="Proteomes" id="UP001431776">
    <property type="component" value="Unassembled WGS sequence"/>
</dbReference>
<feature type="domain" description="SRCR" evidence="1">
    <location>
        <begin position="116"/>
        <end position="177"/>
    </location>
</feature>